<dbReference type="RefSeq" id="WP_211550569.1">
    <property type="nucleotide sequence ID" value="NZ_JAGTUF010000018.1"/>
</dbReference>
<accession>A0ABS5IFT7</accession>
<keyword evidence="2" id="KW-0653">Protein transport</keyword>
<gene>
    <name evidence="4" type="ORF">KEC16_15490</name>
</gene>
<sequence>MVERKYMFDLDFDHPQLAQPAHHAEEEEELQEEAEEEEPPPPMFSEEDLLLTRESAFEEGRQVGQEEANAATERLLAMAMTAVSQQMDTVFRQQDDANDANARTAVRVAMAVLKKVLPATCEQNAFAEVTRAVEEVVVHVLDEPRIIVRVAAPLVDGVRAQLDAAVQGRGFEGRVVVQADDRLPLGDCRVEWTDGGAERDQARLIADIEVAVERALAPPERQRETDAE</sequence>
<reference evidence="4 5" key="1">
    <citation type="submission" date="2021-04" db="EMBL/GenBank/DDBJ databases">
        <title>Magnetospirillum sulfuroxidans sp. nov., a facultative chemolithoautotrophic sulfur-oxidizing alphaproteobacterium isolated from freshwater sediment and proposals for Paramagetospirillum gen. nov., and Magnetospirillaceae fam. nov.</title>
        <authorList>
            <person name="Koziaeva V."/>
            <person name="Geelhoed J.S."/>
            <person name="Sorokin D.Y."/>
            <person name="Grouzdev D.S."/>
        </authorList>
    </citation>
    <scope>NUCLEOTIDE SEQUENCE [LARGE SCALE GENOMIC DNA]</scope>
    <source>
        <strain evidence="4 5">J10</strain>
    </source>
</reference>
<name>A0ABS5IFT7_9PROT</name>
<evidence type="ECO:0000256" key="1">
    <source>
        <dbReference type="ARBA" id="ARBA00022448"/>
    </source>
</evidence>
<feature type="compositionally biased region" description="Acidic residues" evidence="3">
    <location>
        <begin position="26"/>
        <end position="43"/>
    </location>
</feature>
<protein>
    <submittedName>
        <fullName evidence="4">Flagellar assembly protein FliH</fullName>
    </submittedName>
</protein>
<evidence type="ECO:0000256" key="3">
    <source>
        <dbReference type="SAM" id="MobiDB-lite"/>
    </source>
</evidence>
<organism evidence="4 5">
    <name type="scientific">Magnetospirillum sulfuroxidans</name>
    <dbReference type="NCBI Taxonomy" id="611300"/>
    <lineage>
        <taxon>Bacteria</taxon>
        <taxon>Pseudomonadati</taxon>
        <taxon>Pseudomonadota</taxon>
        <taxon>Alphaproteobacteria</taxon>
        <taxon>Rhodospirillales</taxon>
        <taxon>Rhodospirillaceae</taxon>
        <taxon>Magnetospirillum</taxon>
    </lineage>
</organism>
<dbReference type="InterPro" id="IPR051472">
    <property type="entry name" value="T3SS_Stator/FliH"/>
</dbReference>
<proteinExistence type="predicted"/>
<keyword evidence="4" id="KW-0282">Flagellum</keyword>
<keyword evidence="4" id="KW-0966">Cell projection</keyword>
<dbReference type="NCBIfam" id="NF004692">
    <property type="entry name" value="PRK06032.1-3"/>
    <property type="match status" value="1"/>
</dbReference>
<evidence type="ECO:0000313" key="5">
    <source>
        <dbReference type="Proteomes" id="UP000680714"/>
    </source>
</evidence>
<dbReference type="PANTHER" id="PTHR34982">
    <property type="entry name" value="YOP PROTEINS TRANSLOCATION PROTEIN L"/>
    <property type="match status" value="1"/>
</dbReference>
<keyword evidence="1" id="KW-0813">Transport</keyword>
<keyword evidence="4" id="KW-0969">Cilium</keyword>
<evidence type="ECO:0000313" key="4">
    <source>
        <dbReference type="EMBL" id="MBR9973126.1"/>
    </source>
</evidence>
<feature type="region of interest" description="Disordered" evidence="3">
    <location>
        <begin position="12"/>
        <end position="43"/>
    </location>
</feature>
<evidence type="ECO:0000256" key="2">
    <source>
        <dbReference type="ARBA" id="ARBA00022927"/>
    </source>
</evidence>
<comment type="caution">
    <text evidence="4">The sequence shown here is derived from an EMBL/GenBank/DDBJ whole genome shotgun (WGS) entry which is preliminary data.</text>
</comment>
<dbReference type="PANTHER" id="PTHR34982:SF1">
    <property type="entry name" value="FLAGELLAR ASSEMBLY PROTEIN FLIH"/>
    <property type="match status" value="1"/>
</dbReference>
<keyword evidence="5" id="KW-1185">Reference proteome</keyword>
<dbReference type="Proteomes" id="UP000680714">
    <property type="component" value="Unassembled WGS sequence"/>
</dbReference>
<dbReference type="EMBL" id="JAGTUF010000018">
    <property type="protein sequence ID" value="MBR9973126.1"/>
    <property type="molecule type" value="Genomic_DNA"/>
</dbReference>